<dbReference type="SUPFAM" id="SSF56112">
    <property type="entry name" value="Protein kinase-like (PK-like)"/>
    <property type="match status" value="1"/>
</dbReference>
<dbReference type="CDD" id="cd06410">
    <property type="entry name" value="PB1_UP2"/>
    <property type="match status" value="1"/>
</dbReference>
<dbReference type="FunFam" id="3.30.200.20:FF:000618">
    <property type="entry name" value="Serine/threonine-protein kinase CTR1"/>
    <property type="match status" value="1"/>
</dbReference>
<keyword evidence="6" id="KW-1185">Reference proteome</keyword>
<keyword evidence="5" id="KW-0418">Kinase</keyword>
<evidence type="ECO:0000256" key="1">
    <source>
        <dbReference type="PROSITE-ProRule" id="PRU10141"/>
    </source>
</evidence>
<feature type="region of interest" description="Disordered" evidence="2">
    <location>
        <begin position="370"/>
        <end position="399"/>
    </location>
</feature>
<evidence type="ECO:0000256" key="2">
    <source>
        <dbReference type="SAM" id="MobiDB-lite"/>
    </source>
</evidence>
<evidence type="ECO:0000259" key="3">
    <source>
        <dbReference type="PROSITE" id="PS50011"/>
    </source>
</evidence>
<accession>A0A8K0N7Q8</accession>
<evidence type="ECO:0000313" key="5">
    <source>
        <dbReference type="EMBL" id="KAG1361429.1"/>
    </source>
</evidence>
<dbReference type="FunFam" id="3.10.20.90:FF:000058">
    <property type="entry name" value="Octicosapeptide/phox/Bem1p domain kinase superfamily protein"/>
    <property type="match status" value="1"/>
</dbReference>
<dbReference type="InterPro" id="IPR000719">
    <property type="entry name" value="Prot_kinase_dom"/>
</dbReference>
<name>A0A8K0N7Q8_COCNU</name>
<dbReference type="EMBL" id="CM017880">
    <property type="protein sequence ID" value="KAG1361429.1"/>
    <property type="molecule type" value="Genomic_DNA"/>
</dbReference>
<dbReference type="InterPro" id="IPR017441">
    <property type="entry name" value="Protein_kinase_ATP_BS"/>
</dbReference>
<keyword evidence="1" id="KW-0067">ATP-binding</keyword>
<dbReference type="SUPFAM" id="SSF54277">
    <property type="entry name" value="CAD &amp; PB1 domains"/>
    <property type="match status" value="1"/>
</dbReference>
<keyword evidence="1" id="KW-0547">Nucleotide-binding</keyword>
<dbReference type="PROSITE" id="PS50011">
    <property type="entry name" value="PROTEIN_KINASE_DOM"/>
    <property type="match status" value="1"/>
</dbReference>
<evidence type="ECO:0000313" key="6">
    <source>
        <dbReference type="Proteomes" id="UP000797356"/>
    </source>
</evidence>
<dbReference type="InterPro" id="IPR001245">
    <property type="entry name" value="Ser-Thr/Tyr_kinase_cat_dom"/>
</dbReference>
<reference evidence="5" key="1">
    <citation type="journal article" date="2017" name="Gigascience">
        <title>The genome draft of coconut (Cocos nucifera).</title>
        <authorList>
            <person name="Xiao Y."/>
            <person name="Xu P."/>
            <person name="Fan H."/>
            <person name="Baudouin L."/>
            <person name="Xia W."/>
            <person name="Bocs S."/>
            <person name="Xu J."/>
            <person name="Li Q."/>
            <person name="Guo A."/>
            <person name="Zhou L."/>
            <person name="Li J."/>
            <person name="Wu Y."/>
            <person name="Ma Z."/>
            <person name="Armero A."/>
            <person name="Issali A.E."/>
            <person name="Liu N."/>
            <person name="Peng M."/>
            <person name="Yang Y."/>
        </authorList>
    </citation>
    <scope>NUCLEOTIDE SEQUENCE</scope>
    <source>
        <tissue evidence="5">Spear leaf of Hainan Tall coconut</tissue>
    </source>
</reference>
<dbReference type="OrthoDB" id="4062651at2759"/>
<dbReference type="PROSITE" id="PS00107">
    <property type="entry name" value="PROTEIN_KINASE_ATP"/>
    <property type="match status" value="1"/>
</dbReference>
<gene>
    <name evidence="5" type="ORF">COCNU_09G008920</name>
</gene>
<dbReference type="Pfam" id="PF07714">
    <property type="entry name" value="PK_Tyr_Ser-Thr"/>
    <property type="match status" value="1"/>
</dbReference>
<feature type="domain" description="PB1" evidence="4">
    <location>
        <begin position="173"/>
        <end position="273"/>
    </location>
</feature>
<evidence type="ECO:0000259" key="4">
    <source>
        <dbReference type="PROSITE" id="PS51745"/>
    </source>
</evidence>
<feature type="domain" description="Protein kinase" evidence="3">
    <location>
        <begin position="1042"/>
        <end position="1141"/>
    </location>
</feature>
<keyword evidence="5" id="KW-0808">Transferase</keyword>
<dbReference type="InterPro" id="IPR053793">
    <property type="entry name" value="PB1-like"/>
</dbReference>
<dbReference type="PANTHER" id="PTHR31066">
    <property type="entry name" value="OS05G0427100 PROTEIN-RELATED"/>
    <property type="match status" value="1"/>
</dbReference>
<dbReference type="Gene3D" id="3.30.200.20">
    <property type="entry name" value="Phosphorylase Kinase, domain 1"/>
    <property type="match status" value="1"/>
</dbReference>
<sequence length="1141" mass="125516">MDGVMPSPSGQIFAQDYNPLVLGEVPSNTHFNNIYVQTGEEFSMDFLQDQVTPQGVTFRPCMDCGHVENLECKNYQNFHAGDGDLTDILGIRRTESSGYSDVSNPNAVKGHWMDGKVLGYVDRRSTTPCENNQKVVESCMEEYSESGPLSEPFQCYQHRPHGSGTIESPQSGKVKFLCSFGGKILPRPGDGKLRYVGGKTRIISISENLSWEELMQKTMSMCDQPHTIKYQLPGEDLDALISVSSDDDLRNMMEEYCGLEKVDGSQRLRLFLISLGESEFSSIDGRGLQSSSEYQYVVAVNNLLEPRPRRSLSGNGYSSQMGYHIDNSPSFRIDSPRFPCSDVINGTAVPNHAGMFMHHPGPRFFVSSQAALKSPSQSPPFSPRPIKQRDTRHSRNQSYDDQFIAHQPLENYYEIDDGNGLHGAVPKLHPNMHSDVEMPITSKGMPFQYHKHIGDLVNLSFTLNDNDLGEYPCYEKPPSIESVFHSEKSPNQIEDSLSWISGSNGSIGPPQGMPHTYSDSVLQVQNERNPSSLSEESISQMDFTASPFCQQKYQNNLQEVAVLFHENRYIDHPNFRNKLQRAMFTSSRVRPEFAYSSHYPEICGGNESNYQTDYYPDEEHQGKEGANGLNSGSQDYYVQHGLVGDAMTQMNEKGAPLPEHKKLYVDDVIATQETSIYKSKLLGTNYMPGGMHGAHVSSQELESLESSVPTSSLFVSKSDSDFPKKHAPSIPVDGSKTEISIKCYGTAYGLHGEPSEPLNGDVACESGSIVALPPSGLWTKGSLEALLPNRFADSMTTECYGDETPNDLVYASSSDPVSHLPPGIMSQKDNREYRVSGSTEPIGTGLGLNLQVNDPPSWSLFPNPATANILKREVSLLDQDTITDHDSGATNMDHGGRDLVSWKGGEERSICDVHNNVPLETGVSVEDVTDQVPSDIPASPTTVSHVLHEAWDTVKDVTDQVPSDTPASPTMVSHVLHKAVDEVETGETSSPKVTDAESNTPGSVSEDAKTDESDMDESIGDAAIAEIEAIIYGLQIIKNAELEELLELGSGTFGTVYHGKWQGTDVAIKQIKKSSFSGRSSKQEQLTNDFWREAQILSKLHHPNVVAFYGVVPDGAGGTLATVTEHMVNGSLRHVLLRKDS</sequence>
<organism evidence="5 6">
    <name type="scientific">Cocos nucifera</name>
    <name type="common">Coconut palm</name>
    <dbReference type="NCBI Taxonomy" id="13894"/>
    <lineage>
        <taxon>Eukaryota</taxon>
        <taxon>Viridiplantae</taxon>
        <taxon>Streptophyta</taxon>
        <taxon>Embryophyta</taxon>
        <taxon>Tracheophyta</taxon>
        <taxon>Spermatophyta</taxon>
        <taxon>Magnoliopsida</taxon>
        <taxon>Liliopsida</taxon>
        <taxon>Arecaceae</taxon>
        <taxon>Arecoideae</taxon>
        <taxon>Cocoseae</taxon>
        <taxon>Attaleinae</taxon>
        <taxon>Cocos</taxon>
    </lineage>
</organism>
<dbReference type="PANTHER" id="PTHR31066:SF90">
    <property type="entry name" value="PB1 DOMAIN-CONTAINING PROTEIN"/>
    <property type="match status" value="1"/>
</dbReference>
<protein>
    <submittedName>
        <fullName evidence="5">Putative Serine/threonine-protein kinase CTR1</fullName>
    </submittedName>
</protein>
<dbReference type="PROSITE" id="PS51745">
    <property type="entry name" value="PB1"/>
    <property type="match status" value="1"/>
</dbReference>
<feature type="binding site" evidence="1">
    <location>
        <position position="1069"/>
    </location>
    <ligand>
        <name>ATP</name>
        <dbReference type="ChEBI" id="CHEBI:30616"/>
    </ligand>
</feature>
<dbReference type="AlphaFoldDB" id="A0A8K0N7Q8"/>
<reference evidence="5" key="2">
    <citation type="submission" date="2019-07" db="EMBL/GenBank/DDBJ databases">
        <authorList>
            <person name="Yang Y."/>
            <person name="Bocs S."/>
            <person name="Baudouin L."/>
        </authorList>
    </citation>
    <scope>NUCLEOTIDE SEQUENCE</scope>
    <source>
        <tissue evidence="5">Spear leaf of Hainan Tall coconut</tissue>
    </source>
</reference>
<dbReference type="InterPro" id="IPR053198">
    <property type="entry name" value="Gynoecium_Dev_Regulator"/>
</dbReference>
<feature type="region of interest" description="Disordered" evidence="2">
    <location>
        <begin position="982"/>
        <end position="1016"/>
    </location>
</feature>
<feature type="compositionally biased region" description="Polar residues" evidence="2">
    <location>
        <begin position="986"/>
        <end position="1003"/>
    </location>
</feature>
<dbReference type="Proteomes" id="UP000797356">
    <property type="component" value="Chromosome 9"/>
</dbReference>
<dbReference type="GO" id="GO:0004672">
    <property type="term" value="F:protein kinase activity"/>
    <property type="evidence" value="ECO:0007669"/>
    <property type="project" value="InterPro"/>
</dbReference>
<dbReference type="InterPro" id="IPR011009">
    <property type="entry name" value="Kinase-like_dom_sf"/>
</dbReference>
<dbReference type="InterPro" id="IPR000270">
    <property type="entry name" value="PB1_dom"/>
</dbReference>
<dbReference type="GO" id="GO:0005524">
    <property type="term" value="F:ATP binding"/>
    <property type="evidence" value="ECO:0007669"/>
    <property type="project" value="UniProtKB-UniRule"/>
</dbReference>
<comment type="caution">
    <text evidence="5">The sequence shown here is derived from an EMBL/GenBank/DDBJ whole genome shotgun (WGS) entry which is preliminary data.</text>
</comment>
<proteinExistence type="predicted"/>
<dbReference type="SMART" id="SM00666">
    <property type="entry name" value="PB1"/>
    <property type="match status" value="1"/>
</dbReference>
<dbReference type="Gene3D" id="3.10.20.90">
    <property type="entry name" value="Phosphatidylinositol 3-kinase Catalytic Subunit, Chain A, domain 1"/>
    <property type="match status" value="1"/>
</dbReference>
<dbReference type="Pfam" id="PF00564">
    <property type="entry name" value="PB1"/>
    <property type="match status" value="1"/>
</dbReference>